<accession>A0AAD7ZK65</accession>
<dbReference type="Gene3D" id="3.80.10.10">
    <property type="entry name" value="Ribonuclease Inhibitor"/>
    <property type="match status" value="2"/>
</dbReference>
<gene>
    <name evidence="16" type="ORF">L9F63_003378</name>
</gene>
<sequence>MGCTAVCLLIVIIVFPSTIWAQEYDIDLSLVRNQVKKYLMVEKNGSEIIQYDSKEQNEEEEEDDVIDLNYCKNYNLQYIIDDAENLTELMKTNKISNIRSIPRINLTRCVFEESSEDIICEFIAIGYDYRPFLWYDFFLRVVFVFKLMNESETGCDEVCLVKLTSVNTQKVDGSYTWNNGTKQFLGPTFMIYLLHGMQGMNWESYFTADVAIGILYKKTDCTGQRGMKTSCINRLEIINFTKILKYGLYAYCSEFWEAFRLITLKTMAGVNSSLTLKSHSEAQEHFFLFYVQQMLNSTGLNSLTLNNFDLKNVSTILQNMTLLRYLDLSNNNIDHHKAGNLKQSRNVEYLDMSFNNLEQIPQQISLLYKLKYLDISSNPIKYINPKSNNILSRLNNLQWLLMSHTYLNSLDILQDLLTVGNSSVLLKGLDVSYCNISSLQYTNFFLNQPLLQDINLSGNELHFIPSKLFYHLKYLKIIHISDISLTHAPKLELGLNKTMEMIDLSRNKLISPEEILVSGKVLYLDLSFNVIEEWFDEAIFSVGTCMERCTSNSTKVWVQNLNISYNLMPTITKVMANSLSELEVVDIGENPFSCSHCEVVEFAEWVRQVQDNSTRVKVVYLGEDNLKCKVDASGNSSLLRDIVNLPEVCLTGSYWITVGSIIGTFLLLCLLMAVMVVRYKFEMAYVMFMMKQKRKWKSLEHKGGFEYDAFVCYSRHDRSWVMQEMVPTLEECAEKYKLCLHERDFILGSFISCNIVQSIQKSRFTVLVLSNHFIHSQWCRWELEVANHKLFESGREFLILIQLETLNEETLPRHLKFLMDTRTYLEWPQQGEDTATAWKRLRKNLGKSIHQQLEAEQELEQSFQLSTSRDNLF</sequence>
<organism evidence="16 17">
    <name type="scientific">Diploptera punctata</name>
    <name type="common">Pacific beetle cockroach</name>
    <dbReference type="NCBI Taxonomy" id="6984"/>
    <lineage>
        <taxon>Eukaryota</taxon>
        <taxon>Metazoa</taxon>
        <taxon>Ecdysozoa</taxon>
        <taxon>Arthropoda</taxon>
        <taxon>Hexapoda</taxon>
        <taxon>Insecta</taxon>
        <taxon>Pterygota</taxon>
        <taxon>Neoptera</taxon>
        <taxon>Polyneoptera</taxon>
        <taxon>Dictyoptera</taxon>
        <taxon>Blattodea</taxon>
        <taxon>Blaberoidea</taxon>
        <taxon>Blaberidae</taxon>
        <taxon>Diplopterinae</taxon>
        <taxon>Diploptera</taxon>
    </lineage>
</organism>
<evidence type="ECO:0000313" key="17">
    <source>
        <dbReference type="Proteomes" id="UP001233999"/>
    </source>
</evidence>
<keyword evidence="9 13" id="KW-1133">Transmembrane helix</keyword>
<proteinExistence type="inferred from homology"/>
<feature type="domain" description="TIR" evidence="15">
    <location>
        <begin position="705"/>
        <end position="845"/>
    </location>
</feature>
<dbReference type="GO" id="GO:0005886">
    <property type="term" value="C:plasma membrane"/>
    <property type="evidence" value="ECO:0007669"/>
    <property type="project" value="TreeGrafter"/>
</dbReference>
<dbReference type="InterPro" id="IPR035897">
    <property type="entry name" value="Toll_tir_struct_dom_sf"/>
</dbReference>
<keyword evidence="6 14" id="KW-0732">Signal</keyword>
<evidence type="ECO:0000256" key="13">
    <source>
        <dbReference type="SAM" id="Phobius"/>
    </source>
</evidence>
<keyword evidence="5 13" id="KW-0812">Transmembrane</keyword>
<keyword evidence="11" id="KW-0675">Receptor</keyword>
<evidence type="ECO:0000313" key="16">
    <source>
        <dbReference type="EMBL" id="KAJ9582249.1"/>
    </source>
</evidence>
<feature type="signal peptide" evidence="14">
    <location>
        <begin position="1"/>
        <end position="21"/>
    </location>
</feature>
<keyword evidence="3" id="KW-0399">Innate immunity</keyword>
<evidence type="ECO:0000256" key="2">
    <source>
        <dbReference type="ARBA" id="ARBA00009634"/>
    </source>
</evidence>
<dbReference type="InterPro" id="IPR032675">
    <property type="entry name" value="LRR_dom_sf"/>
</dbReference>
<evidence type="ECO:0000256" key="11">
    <source>
        <dbReference type="ARBA" id="ARBA00023170"/>
    </source>
</evidence>
<dbReference type="Pfam" id="PF13855">
    <property type="entry name" value="LRR_8"/>
    <property type="match status" value="1"/>
</dbReference>
<dbReference type="GO" id="GO:0045087">
    <property type="term" value="P:innate immune response"/>
    <property type="evidence" value="ECO:0007669"/>
    <property type="project" value="UniProtKB-KW"/>
</dbReference>
<evidence type="ECO:0000256" key="14">
    <source>
        <dbReference type="SAM" id="SignalP"/>
    </source>
</evidence>
<feature type="chain" id="PRO_5041957056" description="TIR domain-containing protein" evidence="14">
    <location>
        <begin position="22"/>
        <end position="873"/>
    </location>
</feature>
<reference evidence="16" key="2">
    <citation type="submission" date="2023-05" db="EMBL/GenBank/DDBJ databases">
        <authorList>
            <person name="Fouks B."/>
        </authorList>
    </citation>
    <scope>NUCLEOTIDE SEQUENCE</scope>
    <source>
        <strain evidence="16">Stay&amp;Tobe</strain>
        <tissue evidence="16">Testes</tissue>
    </source>
</reference>
<dbReference type="PANTHER" id="PTHR24365">
    <property type="entry name" value="TOLL-LIKE RECEPTOR"/>
    <property type="match status" value="1"/>
</dbReference>
<comment type="caution">
    <text evidence="16">The sequence shown here is derived from an EMBL/GenBank/DDBJ whole genome shotgun (WGS) entry which is preliminary data.</text>
</comment>
<evidence type="ECO:0000256" key="5">
    <source>
        <dbReference type="ARBA" id="ARBA00022692"/>
    </source>
</evidence>
<feature type="transmembrane region" description="Helical" evidence="13">
    <location>
        <begin position="654"/>
        <end position="681"/>
    </location>
</feature>
<dbReference type="PROSITE" id="PS00018">
    <property type="entry name" value="EF_HAND_1"/>
    <property type="match status" value="1"/>
</dbReference>
<dbReference type="EMBL" id="JASPKZ010007815">
    <property type="protein sequence ID" value="KAJ9582249.1"/>
    <property type="molecule type" value="Genomic_DNA"/>
</dbReference>
<keyword evidence="12" id="KW-0325">Glycoprotein</keyword>
<evidence type="ECO:0000259" key="15">
    <source>
        <dbReference type="PROSITE" id="PS50104"/>
    </source>
</evidence>
<dbReference type="PROSITE" id="PS50104">
    <property type="entry name" value="TIR"/>
    <property type="match status" value="1"/>
</dbReference>
<keyword evidence="8" id="KW-0391">Immunity</keyword>
<dbReference type="PRINTS" id="PR01537">
    <property type="entry name" value="INTRLKN1R1F"/>
</dbReference>
<keyword evidence="17" id="KW-1185">Reference proteome</keyword>
<name>A0AAD7ZK65_DIPPU</name>
<keyword evidence="7" id="KW-0677">Repeat</keyword>
<dbReference type="GO" id="GO:0007165">
    <property type="term" value="P:signal transduction"/>
    <property type="evidence" value="ECO:0007669"/>
    <property type="project" value="InterPro"/>
</dbReference>
<dbReference type="Gene3D" id="3.40.50.10140">
    <property type="entry name" value="Toll/interleukin-1 receptor homology (TIR) domain"/>
    <property type="match status" value="1"/>
</dbReference>
<keyword evidence="4" id="KW-0433">Leucine-rich repeat</keyword>
<evidence type="ECO:0000256" key="3">
    <source>
        <dbReference type="ARBA" id="ARBA00022588"/>
    </source>
</evidence>
<evidence type="ECO:0000256" key="4">
    <source>
        <dbReference type="ARBA" id="ARBA00022614"/>
    </source>
</evidence>
<dbReference type="InterPro" id="IPR001611">
    <property type="entry name" value="Leu-rich_rpt"/>
</dbReference>
<dbReference type="SUPFAM" id="SSF52058">
    <property type="entry name" value="L domain-like"/>
    <property type="match status" value="1"/>
</dbReference>
<comment type="subcellular location">
    <subcellularLocation>
        <location evidence="1">Membrane</location>
        <topology evidence="1">Single-pass type I membrane protein</topology>
    </subcellularLocation>
</comment>
<dbReference type="SMART" id="SM00255">
    <property type="entry name" value="TIR"/>
    <property type="match status" value="1"/>
</dbReference>
<dbReference type="Pfam" id="PF00560">
    <property type="entry name" value="LRR_1"/>
    <property type="match status" value="1"/>
</dbReference>
<evidence type="ECO:0000256" key="10">
    <source>
        <dbReference type="ARBA" id="ARBA00023136"/>
    </source>
</evidence>
<dbReference type="InterPro" id="IPR018247">
    <property type="entry name" value="EF_Hand_1_Ca_BS"/>
</dbReference>
<evidence type="ECO:0000256" key="12">
    <source>
        <dbReference type="ARBA" id="ARBA00023180"/>
    </source>
</evidence>
<dbReference type="Pfam" id="PF01582">
    <property type="entry name" value="TIR"/>
    <property type="match status" value="1"/>
</dbReference>
<comment type="similarity">
    <text evidence="2">Belongs to the Toll-like receptor family.</text>
</comment>
<evidence type="ECO:0000256" key="1">
    <source>
        <dbReference type="ARBA" id="ARBA00004479"/>
    </source>
</evidence>
<protein>
    <recommendedName>
        <fullName evidence="15">TIR domain-containing protein</fullName>
    </recommendedName>
</protein>
<evidence type="ECO:0000256" key="7">
    <source>
        <dbReference type="ARBA" id="ARBA00022737"/>
    </source>
</evidence>
<dbReference type="PANTHER" id="PTHR24365:SF530">
    <property type="entry name" value="MSTPROX-RELATED"/>
    <property type="match status" value="1"/>
</dbReference>
<dbReference type="InterPro" id="IPR000157">
    <property type="entry name" value="TIR_dom"/>
</dbReference>
<reference evidence="16" key="1">
    <citation type="journal article" date="2023" name="IScience">
        <title>Live-bearing cockroach genome reveals convergent evolutionary mechanisms linked to viviparity in insects and beyond.</title>
        <authorList>
            <person name="Fouks B."/>
            <person name="Harrison M.C."/>
            <person name="Mikhailova A.A."/>
            <person name="Marchal E."/>
            <person name="English S."/>
            <person name="Carruthers M."/>
            <person name="Jennings E.C."/>
            <person name="Chiamaka E.L."/>
            <person name="Frigard R.A."/>
            <person name="Pippel M."/>
            <person name="Attardo G.M."/>
            <person name="Benoit J.B."/>
            <person name="Bornberg-Bauer E."/>
            <person name="Tobe S.S."/>
        </authorList>
    </citation>
    <scope>NUCLEOTIDE SEQUENCE</scope>
    <source>
        <strain evidence="16">Stay&amp;Tobe</strain>
    </source>
</reference>
<evidence type="ECO:0000256" key="8">
    <source>
        <dbReference type="ARBA" id="ARBA00022859"/>
    </source>
</evidence>
<dbReference type="FunFam" id="3.40.50.10140:FF:000001">
    <property type="entry name" value="Toll-like receptor 2"/>
    <property type="match status" value="1"/>
</dbReference>
<dbReference type="GO" id="GO:0038023">
    <property type="term" value="F:signaling receptor activity"/>
    <property type="evidence" value="ECO:0007669"/>
    <property type="project" value="TreeGrafter"/>
</dbReference>
<dbReference type="Proteomes" id="UP001233999">
    <property type="component" value="Unassembled WGS sequence"/>
</dbReference>
<keyword evidence="10 13" id="KW-0472">Membrane</keyword>
<dbReference type="AlphaFoldDB" id="A0AAD7ZK65"/>
<dbReference type="SUPFAM" id="SSF52200">
    <property type="entry name" value="Toll/Interleukin receptor TIR domain"/>
    <property type="match status" value="1"/>
</dbReference>
<evidence type="ECO:0000256" key="9">
    <source>
        <dbReference type="ARBA" id="ARBA00022989"/>
    </source>
</evidence>
<evidence type="ECO:0000256" key="6">
    <source>
        <dbReference type="ARBA" id="ARBA00022729"/>
    </source>
</evidence>
<dbReference type="PROSITE" id="PS51450">
    <property type="entry name" value="LRR"/>
    <property type="match status" value="1"/>
</dbReference>